<keyword evidence="9" id="KW-1185">Reference proteome</keyword>
<dbReference type="Gene3D" id="2.130.10.10">
    <property type="entry name" value="YVTN repeat-like/Quinoprotein amine dehydrogenase"/>
    <property type="match status" value="1"/>
</dbReference>
<dbReference type="InterPro" id="IPR036322">
    <property type="entry name" value="WD40_repeat_dom_sf"/>
</dbReference>
<evidence type="ECO:0000256" key="4">
    <source>
        <dbReference type="ARBA" id="ARBA00022574"/>
    </source>
</evidence>
<dbReference type="GO" id="GO:0031087">
    <property type="term" value="P:deadenylation-independent decapping of nuclear-transcribed mRNA"/>
    <property type="evidence" value="ECO:0007669"/>
    <property type="project" value="InterPro"/>
</dbReference>
<gene>
    <name evidence="8" type="ORF">AK812_SmicGene32550</name>
</gene>
<dbReference type="InterPro" id="IPR015943">
    <property type="entry name" value="WD40/YVTN_repeat-like_dom_sf"/>
</dbReference>
<evidence type="ECO:0000256" key="5">
    <source>
        <dbReference type="ARBA" id="ARBA00022737"/>
    </source>
</evidence>
<comment type="subcellular location">
    <subcellularLocation>
        <location evidence="1">Cytoplasm</location>
        <location evidence="1">P-body</location>
    </subcellularLocation>
</comment>
<feature type="region of interest" description="Disordered" evidence="7">
    <location>
        <begin position="462"/>
        <end position="528"/>
    </location>
</feature>
<keyword evidence="6" id="KW-0175">Coiled coil</keyword>
<dbReference type="SUPFAM" id="SSF50978">
    <property type="entry name" value="WD40 repeat-like"/>
    <property type="match status" value="1"/>
</dbReference>
<keyword evidence="4" id="KW-0853">WD repeat</keyword>
<comment type="similarity">
    <text evidence="2">Belongs to the WD repeat EDC4 family.</text>
</comment>
<evidence type="ECO:0000256" key="7">
    <source>
        <dbReference type="SAM" id="MobiDB-lite"/>
    </source>
</evidence>
<feature type="coiled-coil region" evidence="6">
    <location>
        <begin position="791"/>
        <end position="825"/>
    </location>
</feature>
<dbReference type="OrthoDB" id="21128at2759"/>
<dbReference type="EMBL" id="LSRX01000920">
    <property type="protein sequence ID" value="OLP86363.1"/>
    <property type="molecule type" value="Genomic_DNA"/>
</dbReference>
<evidence type="ECO:0000256" key="1">
    <source>
        <dbReference type="ARBA" id="ARBA00004201"/>
    </source>
</evidence>
<accession>A0A1Q9CTY1</accession>
<dbReference type="PANTHER" id="PTHR15598:SF5">
    <property type="entry name" value="ENHANCER OF MRNA-DECAPPING PROTEIN 4"/>
    <property type="match status" value="1"/>
</dbReference>
<evidence type="ECO:0000256" key="6">
    <source>
        <dbReference type="SAM" id="Coils"/>
    </source>
</evidence>
<protein>
    <submittedName>
        <fullName evidence="8">Uncharacterized protein</fullName>
    </submittedName>
</protein>
<name>A0A1Q9CTY1_SYMMI</name>
<keyword evidence="3" id="KW-0963">Cytoplasm</keyword>
<dbReference type="PANTHER" id="PTHR15598">
    <property type="entry name" value="ENHANCER OF MRNA-DECAPPING PROTEIN 4"/>
    <property type="match status" value="1"/>
</dbReference>
<evidence type="ECO:0000313" key="9">
    <source>
        <dbReference type="Proteomes" id="UP000186817"/>
    </source>
</evidence>
<organism evidence="8 9">
    <name type="scientific">Symbiodinium microadriaticum</name>
    <name type="common">Dinoflagellate</name>
    <name type="synonym">Zooxanthella microadriatica</name>
    <dbReference type="NCBI Taxonomy" id="2951"/>
    <lineage>
        <taxon>Eukaryota</taxon>
        <taxon>Sar</taxon>
        <taxon>Alveolata</taxon>
        <taxon>Dinophyceae</taxon>
        <taxon>Suessiales</taxon>
        <taxon>Symbiodiniaceae</taxon>
        <taxon>Symbiodinium</taxon>
    </lineage>
</organism>
<dbReference type="OMA" id="LEVDTIM"/>
<reference evidence="8 9" key="1">
    <citation type="submission" date="2016-02" db="EMBL/GenBank/DDBJ databases">
        <title>Genome analysis of coral dinoflagellate symbionts highlights evolutionary adaptations to a symbiotic lifestyle.</title>
        <authorList>
            <person name="Aranda M."/>
            <person name="Li Y."/>
            <person name="Liew Y.J."/>
            <person name="Baumgarten S."/>
            <person name="Simakov O."/>
            <person name="Wilson M."/>
            <person name="Piel J."/>
            <person name="Ashoor H."/>
            <person name="Bougouffa S."/>
            <person name="Bajic V.B."/>
            <person name="Ryu T."/>
            <person name="Ravasi T."/>
            <person name="Bayer T."/>
            <person name="Micklem G."/>
            <person name="Kim H."/>
            <person name="Bhak J."/>
            <person name="Lajeunesse T.C."/>
            <person name="Voolstra C.R."/>
        </authorList>
    </citation>
    <scope>NUCLEOTIDE SEQUENCE [LARGE SCALE GENOMIC DNA]</scope>
    <source>
        <strain evidence="8 9">CCMP2467</strain>
    </source>
</reference>
<proteinExistence type="inferred from homology"/>
<evidence type="ECO:0000256" key="3">
    <source>
        <dbReference type="ARBA" id="ARBA00022490"/>
    </source>
</evidence>
<dbReference type="GO" id="GO:0000932">
    <property type="term" value="C:P-body"/>
    <property type="evidence" value="ECO:0007669"/>
    <property type="project" value="UniProtKB-SubCell"/>
</dbReference>
<dbReference type="Proteomes" id="UP000186817">
    <property type="component" value="Unassembled WGS sequence"/>
</dbReference>
<evidence type="ECO:0000256" key="2">
    <source>
        <dbReference type="ARBA" id="ARBA00009639"/>
    </source>
</evidence>
<feature type="compositionally biased region" description="Low complexity" evidence="7">
    <location>
        <begin position="467"/>
        <end position="479"/>
    </location>
</feature>
<comment type="caution">
    <text evidence="8">The sequence shown here is derived from an EMBL/GenBank/DDBJ whole genome shotgun (WGS) entry which is preliminary data.</text>
</comment>
<dbReference type="InterPro" id="IPR045152">
    <property type="entry name" value="EDC4-like"/>
</dbReference>
<keyword evidence="5" id="KW-0677">Repeat</keyword>
<sequence>MVLPIVEEIRPLATGLPARAQAVPKGSGRWRFASRSSDCDLPDHYTELKEQAMCSSIEISKLKGQTFETVPNGKLMAVNQRCMVYVMKDGFLRVINQSGIDHFKLAKSSKARVLDVALTTDASETKDSREDSTHILVCLDEAGCVTVFFVEACRQALPGRLQQIEVMLSSLKPWRLAMHPKDSTCFVTVHSTALRLWDVARLRAQCSAHGPSAKVFSDPEDAHCCDVAHLPKVTAHMGADPENRILDISFTVDGTCIAAITKDCLFVWQLATLGRQGLRLIQQLTIDTATSQVRDIWPDGPASIRFLAERQRSAEVEAMVLAGADGCNLAVYAFTRGSTQPVGQLLQHICFGNPGSGMRAVLEVDTIMHTTLALTFGKRSCSAVLPLATHFSSSSRIAFPYVQRFVHELPADHLALMTALDNKNARTLFLYRIVLRRPEQGATQSKHEVMVHTPVPRDLVAPEEAPELASPSPSSSSDKGPPEETDEPPVVDGWANGAQSGSGADAEDKVGDGSGDGLPADSAGSAAKKPDEFVKRIAASFVLGLSKKKEHLADKIVQEVVSLLKNNGSAGQSDAAMMDQVLAKVREAREVQKDSDKKLQDAVREATDAWAETSAASMSSLMSKEFGKMSQGVASNLAQQLSQSRKFCETLARGVQKSGAAATKQALESLRPPKQLQEAVGAALGEALQESLAPVFKAEIQSHFENELGPLIGHRVSEMLTAFRDSMTDCLESIAAEHEHAAERLGRDLAPLIAEELRQVRHLVQSSSGGSSAMQEAELEELMRAVETEVIQPLHARVKELTAQVQALREEAVELQRRSAESQGVREITPASEAAQAKELESMFRHGRVEDAFLRAIQKQRQARHCDFLECLCALVPEPEAWLTEDSSGSPISPQVKMKLMHALALQLSERLEEPVFLRKVDWIQELWLAMDLEDEAVDRQAKGLCAQLIEALDSAQAEGPSKEQALRKLKRTLQQAAKMLARD</sequence>
<dbReference type="AlphaFoldDB" id="A0A1Q9CTY1"/>
<evidence type="ECO:0000313" key="8">
    <source>
        <dbReference type="EMBL" id="OLP86363.1"/>
    </source>
</evidence>